<accession>A0AAN8A3C4</accession>
<comment type="similarity">
    <text evidence="2">Belongs to the POA1 family.</text>
</comment>
<dbReference type="AlphaFoldDB" id="A0AAN8A3C4"/>
<dbReference type="InterPro" id="IPR002589">
    <property type="entry name" value="Macro_dom"/>
</dbReference>
<dbReference type="InterPro" id="IPR043472">
    <property type="entry name" value="Macro_dom-like"/>
</dbReference>
<evidence type="ECO:0000259" key="8">
    <source>
        <dbReference type="PROSITE" id="PS51154"/>
    </source>
</evidence>
<feature type="region of interest" description="Disordered" evidence="7">
    <location>
        <begin position="1"/>
        <end position="56"/>
    </location>
</feature>
<dbReference type="EC" id="3.1.3.84" evidence="3"/>
<evidence type="ECO:0000256" key="5">
    <source>
        <dbReference type="ARBA" id="ARBA00022912"/>
    </source>
</evidence>
<name>A0AAN8A3C4_9PEZI</name>
<feature type="compositionally biased region" description="Polar residues" evidence="7">
    <location>
        <begin position="43"/>
        <end position="56"/>
    </location>
</feature>
<evidence type="ECO:0000256" key="3">
    <source>
        <dbReference type="ARBA" id="ARBA00012983"/>
    </source>
</evidence>
<dbReference type="Gene3D" id="3.40.220.10">
    <property type="entry name" value="Leucine Aminopeptidase, subunit E, domain 1"/>
    <property type="match status" value="1"/>
</dbReference>
<feature type="domain" description="Macro" evidence="8">
    <location>
        <begin position="50"/>
        <end position="229"/>
    </location>
</feature>
<dbReference type="SUPFAM" id="SSF52949">
    <property type="entry name" value="Macro domain-like"/>
    <property type="match status" value="1"/>
</dbReference>
<dbReference type="CDD" id="cd02901">
    <property type="entry name" value="Macro_Poa1p-like"/>
    <property type="match status" value="1"/>
</dbReference>
<evidence type="ECO:0000256" key="6">
    <source>
        <dbReference type="ARBA" id="ARBA00034427"/>
    </source>
</evidence>
<evidence type="ECO:0000256" key="7">
    <source>
        <dbReference type="SAM" id="MobiDB-lite"/>
    </source>
</evidence>
<comment type="catalytic activity">
    <reaction evidence="6">
        <text>ADP-alpha-D-ribose 1''-phosphate + H2O = ADP-D-ribose + phosphate</text>
        <dbReference type="Rhea" id="RHEA:25029"/>
        <dbReference type="ChEBI" id="CHEBI:15377"/>
        <dbReference type="ChEBI" id="CHEBI:43474"/>
        <dbReference type="ChEBI" id="CHEBI:57967"/>
        <dbReference type="ChEBI" id="CHEBI:58753"/>
        <dbReference type="EC" id="3.1.3.84"/>
    </reaction>
</comment>
<comment type="caution">
    <text evidence="9">The sequence shown here is derived from an EMBL/GenBank/DDBJ whole genome shotgun (WGS) entry which is preliminary data.</text>
</comment>
<organism evidence="9 10">
    <name type="scientific">Elasticomyces elasticus</name>
    <dbReference type="NCBI Taxonomy" id="574655"/>
    <lineage>
        <taxon>Eukaryota</taxon>
        <taxon>Fungi</taxon>
        <taxon>Dikarya</taxon>
        <taxon>Ascomycota</taxon>
        <taxon>Pezizomycotina</taxon>
        <taxon>Dothideomycetes</taxon>
        <taxon>Dothideomycetidae</taxon>
        <taxon>Mycosphaerellales</taxon>
        <taxon>Teratosphaeriaceae</taxon>
        <taxon>Elasticomyces</taxon>
    </lineage>
</organism>
<protein>
    <recommendedName>
        <fullName evidence="4">ADP-ribose 1''-phosphate phosphatase</fullName>
        <ecNumber evidence="3">3.1.3.84</ecNumber>
    </recommendedName>
</protein>
<evidence type="ECO:0000313" key="9">
    <source>
        <dbReference type="EMBL" id="KAK5701549.1"/>
    </source>
</evidence>
<dbReference type="GO" id="GO:0004721">
    <property type="term" value="F:phosphoprotein phosphatase activity"/>
    <property type="evidence" value="ECO:0007669"/>
    <property type="project" value="UniProtKB-KW"/>
</dbReference>
<feature type="compositionally biased region" description="Basic and acidic residues" evidence="7">
    <location>
        <begin position="17"/>
        <end position="39"/>
    </location>
</feature>
<comment type="function">
    <text evidence="1">Highly specific phosphatase involved in the metabolism of ADP-ribose 1''-phosphate (Appr1p) which is produced as a consequence of tRNA splicing.</text>
</comment>
<evidence type="ECO:0000313" key="10">
    <source>
        <dbReference type="Proteomes" id="UP001310594"/>
    </source>
</evidence>
<evidence type="ECO:0000256" key="4">
    <source>
        <dbReference type="ARBA" id="ARBA00019744"/>
    </source>
</evidence>
<dbReference type="PANTHER" id="PTHR12521">
    <property type="entry name" value="PROTEIN C6ORF130"/>
    <property type="match status" value="1"/>
</dbReference>
<keyword evidence="9" id="KW-0378">Hydrolase</keyword>
<dbReference type="EMBL" id="JAVRQU010000006">
    <property type="protein sequence ID" value="KAK5701549.1"/>
    <property type="molecule type" value="Genomic_DNA"/>
</dbReference>
<dbReference type="GO" id="GO:0140291">
    <property type="term" value="P:peptidyl-glutamate ADP-deribosylation"/>
    <property type="evidence" value="ECO:0007669"/>
    <property type="project" value="TreeGrafter"/>
</dbReference>
<dbReference type="Pfam" id="PF01661">
    <property type="entry name" value="Macro"/>
    <property type="match status" value="1"/>
</dbReference>
<reference evidence="9" key="1">
    <citation type="submission" date="2023-08" db="EMBL/GenBank/DDBJ databases">
        <title>Black Yeasts Isolated from many extreme environments.</title>
        <authorList>
            <person name="Coleine C."/>
            <person name="Stajich J.E."/>
            <person name="Selbmann L."/>
        </authorList>
    </citation>
    <scope>NUCLEOTIDE SEQUENCE</scope>
    <source>
        <strain evidence="9">CCFEE 5810</strain>
    </source>
</reference>
<dbReference type="PROSITE" id="PS51154">
    <property type="entry name" value="MACRO"/>
    <property type="match status" value="1"/>
</dbReference>
<dbReference type="Proteomes" id="UP001310594">
    <property type="component" value="Unassembled WGS sequence"/>
</dbReference>
<sequence length="229" mass="25352">MDAWLNQGRPNPAKKRKADETNQQHEPVKRAKSETETRPRPQKSINSKPDSRITAQPDNALTVTEEEGDIFDAPPNTLIIHACNCDGSWGGGIALAFKKHYPGAYEKYAAHCKRSGGDLVSTAYLIPPQAGDDSKHFVGCLFTSRHYGRRKDSPTKILGATKPAMLDLLKQVKDFNVKADEGDRVNEVRICKINSGLFKVPWTKTRAVLEGIDVDGEDVKELKVVSPEE</sequence>
<gene>
    <name evidence="9" type="primary">POA1</name>
    <name evidence="9" type="ORF">LTR97_004364</name>
</gene>
<dbReference type="PANTHER" id="PTHR12521:SF0">
    <property type="entry name" value="ADP-RIBOSE GLYCOHYDROLASE OARD1"/>
    <property type="match status" value="1"/>
</dbReference>
<evidence type="ECO:0000256" key="2">
    <source>
        <dbReference type="ARBA" id="ARBA00006575"/>
    </source>
</evidence>
<evidence type="ECO:0000256" key="1">
    <source>
        <dbReference type="ARBA" id="ARBA00002432"/>
    </source>
</evidence>
<keyword evidence="5" id="KW-0904">Protein phosphatase</keyword>
<dbReference type="InterPro" id="IPR050892">
    <property type="entry name" value="ADP-ribose_metab_enzymes"/>
</dbReference>
<proteinExistence type="inferred from homology"/>